<dbReference type="EMBL" id="QCYY01004310">
    <property type="protein sequence ID" value="ROT61169.1"/>
    <property type="molecule type" value="Genomic_DNA"/>
</dbReference>
<feature type="region of interest" description="Disordered" evidence="1">
    <location>
        <begin position="1"/>
        <end position="42"/>
    </location>
</feature>
<gene>
    <name evidence="3" type="ORF">C7M84_021082</name>
</gene>
<reference evidence="3 4" key="1">
    <citation type="submission" date="2018-04" db="EMBL/GenBank/DDBJ databases">
        <authorList>
            <person name="Zhang X."/>
            <person name="Yuan J."/>
            <person name="Li F."/>
            <person name="Xiang J."/>
        </authorList>
    </citation>
    <scope>NUCLEOTIDE SEQUENCE [LARGE SCALE GENOMIC DNA]</scope>
    <source>
        <tissue evidence="3">Muscle</tissue>
    </source>
</reference>
<protein>
    <submittedName>
        <fullName evidence="3">Uncharacterized protein</fullName>
    </submittedName>
</protein>
<feature type="region of interest" description="Disordered" evidence="1">
    <location>
        <begin position="434"/>
        <end position="469"/>
    </location>
</feature>
<evidence type="ECO:0000256" key="2">
    <source>
        <dbReference type="SAM" id="Phobius"/>
    </source>
</evidence>
<keyword evidence="4" id="KW-1185">Reference proteome</keyword>
<keyword evidence="2" id="KW-0472">Membrane</keyword>
<comment type="caution">
    <text evidence="3">The sequence shown here is derived from an EMBL/GenBank/DDBJ whole genome shotgun (WGS) entry which is preliminary data.</text>
</comment>
<feature type="compositionally biased region" description="Low complexity" evidence="1">
    <location>
        <begin position="24"/>
        <end position="37"/>
    </location>
</feature>
<dbReference type="AlphaFoldDB" id="A0A3R7LPT7"/>
<evidence type="ECO:0000256" key="1">
    <source>
        <dbReference type="SAM" id="MobiDB-lite"/>
    </source>
</evidence>
<dbReference type="Proteomes" id="UP000283509">
    <property type="component" value="Unassembled WGS sequence"/>
</dbReference>
<organism evidence="3 4">
    <name type="scientific">Penaeus vannamei</name>
    <name type="common">Whiteleg shrimp</name>
    <name type="synonym">Litopenaeus vannamei</name>
    <dbReference type="NCBI Taxonomy" id="6689"/>
    <lineage>
        <taxon>Eukaryota</taxon>
        <taxon>Metazoa</taxon>
        <taxon>Ecdysozoa</taxon>
        <taxon>Arthropoda</taxon>
        <taxon>Crustacea</taxon>
        <taxon>Multicrustacea</taxon>
        <taxon>Malacostraca</taxon>
        <taxon>Eumalacostraca</taxon>
        <taxon>Eucarida</taxon>
        <taxon>Decapoda</taxon>
        <taxon>Dendrobranchiata</taxon>
        <taxon>Penaeoidea</taxon>
        <taxon>Penaeidae</taxon>
        <taxon>Penaeus</taxon>
    </lineage>
</organism>
<keyword evidence="2" id="KW-1133">Transmembrane helix</keyword>
<name>A0A3R7LPT7_PENVA</name>
<proteinExistence type="predicted"/>
<evidence type="ECO:0000313" key="4">
    <source>
        <dbReference type="Proteomes" id="UP000283509"/>
    </source>
</evidence>
<feature type="transmembrane region" description="Helical" evidence="2">
    <location>
        <begin position="569"/>
        <end position="590"/>
    </location>
</feature>
<reference evidence="3 4" key="2">
    <citation type="submission" date="2019-01" db="EMBL/GenBank/DDBJ databases">
        <title>The decoding of complex shrimp genome reveals the adaptation for benthos swimmer, frequently molting mechanism and breeding impact on genome.</title>
        <authorList>
            <person name="Sun Y."/>
            <person name="Gao Y."/>
            <person name="Yu Y."/>
        </authorList>
    </citation>
    <scope>NUCLEOTIDE SEQUENCE [LARGE SCALE GENOMIC DNA]</scope>
    <source>
        <tissue evidence="3">Muscle</tissue>
    </source>
</reference>
<sequence length="628" mass="70487">MLRPLPPTPTPYSTQPPPPTHSFLRPSPLLRSPAPSSDAPPVPPRLKSLLQFTTNLRSGFPRITSGIIWDFYFWRPCPPSAASPRSPRAAVTRGRRRLSMADFWASSVRGISAAGRSRASGSLDFDEGCFGMRGYGNFRRFESKIRFFAREKVYILSDSISRAVRPRKQSDAGLENLPRFDSGNPFRARASAQTQAANLPASLSHNLFTESLRLTSAFHATIPCANHSLILFPAFLKPRVDSRQTGGTKDMMKKEKRKKGIRKDLRENQLPCSSRGDRVHPGRLRRRRFKRHIFLPFLQLMPRYTTGVKGTRAAHRAVAKADHRWNGEQGRNRDGSGEDEDGRREDQEERKVGRMRMGEERKEEDGRERKVGRMRTGEERIRKRGNDPLYFPGPPPRSLIERRRGGRSHSKRILGILRDPTRCIPSPSGPFPFLRSLPLPEGPLPPPLQVPSPSGPLPEVPSPSGPLPFLRSPSSGPLPFLRSPSSGPPQTSWMLADPKHEIAVRPFTGVPSAERQRVQLPFTPFFLPPLPPPLLCPSPFSPSYFLPSLCPPSSILPLPSWSPYPLSHFSFYLCSFLFLPILLLPFPFFLNSIYLSLPSSFLPPTSFRFSLSFHLPTTSLCPIPPHSP</sequence>
<feature type="compositionally biased region" description="Pro residues" evidence="1">
    <location>
        <begin position="1"/>
        <end position="20"/>
    </location>
</feature>
<keyword evidence="2" id="KW-0812">Transmembrane</keyword>
<feature type="compositionally biased region" description="Basic and acidic residues" evidence="1">
    <location>
        <begin position="319"/>
        <end position="386"/>
    </location>
</feature>
<feature type="compositionally biased region" description="Pro residues" evidence="1">
    <location>
        <begin position="440"/>
        <end position="466"/>
    </location>
</feature>
<accession>A0A3R7LPT7</accession>
<feature type="region of interest" description="Disordered" evidence="1">
    <location>
        <begin position="311"/>
        <end position="408"/>
    </location>
</feature>
<evidence type="ECO:0000313" key="3">
    <source>
        <dbReference type="EMBL" id="ROT61169.1"/>
    </source>
</evidence>